<dbReference type="Proteomes" id="UP000319804">
    <property type="component" value="Unassembled WGS sequence"/>
</dbReference>
<dbReference type="InterPro" id="IPR002762">
    <property type="entry name" value="CbiX-like"/>
</dbReference>
<accession>A0A4Y3ULK3</accession>
<sequence>MARPSLLAVSHGTSDVDGARSIAALVARVAERLPDVEVREAFVDVQQPDAPSALAGIDGRAVIVPLLLSHGFHVHHDLHGMVAERADAVVTDPLGPDALLTEVLATRLDGIGHPGYPVVLAVAGSRDERSVPDAEGMATLLRDRTGRRIDLAYLAARHPDLPTALAAAPDAVVATYLLGRGYFFDLAVRQAGEHPITPPLLDDLLADQGIPDALVDLVVARYERAHSG</sequence>
<comment type="caution">
    <text evidence="3">The sequence shown here is derived from an EMBL/GenBank/DDBJ whole genome shotgun (WGS) entry which is preliminary data.</text>
</comment>
<dbReference type="CDD" id="cd03416">
    <property type="entry name" value="CbiX_SirB_N"/>
    <property type="match status" value="1"/>
</dbReference>
<keyword evidence="2" id="KW-0456">Lyase</keyword>
<dbReference type="SUPFAM" id="SSF53800">
    <property type="entry name" value="Chelatase"/>
    <property type="match status" value="1"/>
</dbReference>
<dbReference type="GO" id="GO:0046872">
    <property type="term" value="F:metal ion binding"/>
    <property type="evidence" value="ECO:0007669"/>
    <property type="project" value="UniProtKB-KW"/>
</dbReference>
<evidence type="ECO:0000256" key="1">
    <source>
        <dbReference type="ARBA" id="ARBA00022723"/>
    </source>
</evidence>
<dbReference type="EMBL" id="VFPS01000006">
    <property type="protein sequence ID" value="TQM90917.1"/>
    <property type="molecule type" value="Genomic_DNA"/>
</dbReference>
<dbReference type="GO" id="GO:0016829">
    <property type="term" value="F:lyase activity"/>
    <property type="evidence" value="ECO:0007669"/>
    <property type="project" value="UniProtKB-KW"/>
</dbReference>
<dbReference type="RefSeq" id="WP_141380456.1">
    <property type="nucleotide sequence ID" value="NZ_BJNA01000023.1"/>
</dbReference>
<keyword evidence="1" id="KW-0479">Metal-binding</keyword>
<dbReference type="PANTHER" id="PTHR33542">
    <property type="entry name" value="SIROHYDROCHLORIN FERROCHELATASE, CHLOROPLASTIC"/>
    <property type="match status" value="1"/>
</dbReference>
<gene>
    <name evidence="3" type="ORF">FHX68_2767</name>
</gene>
<dbReference type="AlphaFoldDB" id="A0A4Y3ULK3"/>
<dbReference type="OrthoDB" id="7345302at2"/>
<dbReference type="PANTHER" id="PTHR33542:SF5">
    <property type="entry name" value="FERROCHELATASE CHE1"/>
    <property type="match status" value="1"/>
</dbReference>
<dbReference type="Pfam" id="PF01903">
    <property type="entry name" value="CbiX"/>
    <property type="match status" value="1"/>
</dbReference>
<proteinExistence type="predicted"/>
<name>A0A4Y3ULK3_9MICO</name>
<evidence type="ECO:0000256" key="2">
    <source>
        <dbReference type="ARBA" id="ARBA00023239"/>
    </source>
</evidence>
<evidence type="ECO:0000313" key="3">
    <source>
        <dbReference type="EMBL" id="TQM90917.1"/>
    </source>
</evidence>
<organism evidence="3 4">
    <name type="scientific">Microbacterium lacticum</name>
    <dbReference type="NCBI Taxonomy" id="33885"/>
    <lineage>
        <taxon>Bacteria</taxon>
        <taxon>Bacillati</taxon>
        <taxon>Actinomycetota</taxon>
        <taxon>Actinomycetes</taxon>
        <taxon>Micrococcales</taxon>
        <taxon>Microbacteriaceae</taxon>
        <taxon>Microbacterium</taxon>
    </lineage>
</organism>
<reference evidence="3 4" key="1">
    <citation type="submission" date="2019-06" db="EMBL/GenBank/DDBJ databases">
        <title>Sequencing the genomes of 1000 actinobacteria strains.</title>
        <authorList>
            <person name="Klenk H.-P."/>
        </authorList>
    </citation>
    <scope>NUCLEOTIDE SEQUENCE [LARGE SCALE GENOMIC DNA]</scope>
    <source>
        <strain evidence="3 4">DSM 20427</strain>
    </source>
</reference>
<keyword evidence="4" id="KW-1185">Reference proteome</keyword>
<protein>
    <submittedName>
        <fullName evidence="3">Sirohydrochlorin ferrochelatase</fullName>
    </submittedName>
</protein>
<dbReference type="Gene3D" id="3.40.50.1400">
    <property type="match status" value="2"/>
</dbReference>
<evidence type="ECO:0000313" key="4">
    <source>
        <dbReference type="Proteomes" id="UP000319804"/>
    </source>
</evidence>
<dbReference type="InterPro" id="IPR050963">
    <property type="entry name" value="Sirohydro_Cobaltochel/CbiX"/>
</dbReference>